<protein>
    <submittedName>
        <fullName evidence="2">Beta-lactamase family protein</fullName>
    </submittedName>
</protein>
<accession>A0A9X3Z7P7</accession>
<evidence type="ECO:0000259" key="1">
    <source>
        <dbReference type="Pfam" id="PF00144"/>
    </source>
</evidence>
<gene>
    <name evidence="2" type="ORF">NYP16_10610</name>
</gene>
<keyword evidence="3" id="KW-1185">Reference proteome</keyword>
<dbReference type="SUPFAM" id="SSF56601">
    <property type="entry name" value="beta-lactamase/transpeptidase-like"/>
    <property type="match status" value="1"/>
</dbReference>
<proteinExistence type="predicted"/>
<comment type="caution">
    <text evidence="2">The sequence shown here is derived from an EMBL/GenBank/DDBJ whole genome shotgun (WGS) entry which is preliminary data.</text>
</comment>
<dbReference type="AlphaFoldDB" id="A0A9X3Z7P7"/>
<reference evidence="2" key="1">
    <citation type="submission" date="2022-08" db="EMBL/GenBank/DDBJ databases">
        <authorList>
            <person name="Vandamme P."/>
            <person name="Hettiarachchi A."/>
            <person name="Peeters C."/>
            <person name="Cnockaert M."/>
            <person name="Carlier A."/>
        </authorList>
    </citation>
    <scope>NUCLEOTIDE SEQUENCE</scope>
    <source>
        <strain evidence="2">LMG 31809</strain>
    </source>
</reference>
<dbReference type="InterPro" id="IPR052907">
    <property type="entry name" value="Beta-lactamase/esterase"/>
</dbReference>
<dbReference type="PANTHER" id="PTHR43319:SF3">
    <property type="entry name" value="BETA-LACTAMASE-RELATED DOMAIN-CONTAINING PROTEIN"/>
    <property type="match status" value="1"/>
</dbReference>
<evidence type="ECO:0000313" key="3">
    <source>
        <dbReference type="Proteomes" id="UP001141619"/>
    </source>
</evidence>
<dbReference type="InterPro" id="IPR001466">
    <property type="entry name" value="Beta-lactam-related"/>
</dbReference>
<dbReference type="InterPro" id="IPR012338">
    <property type="entry name" value="Beta-lactam/transpept-like"/>
</dbReference>
<evidence type="ECO:0000313" key="2">
    <source>
        <dbReference type="EMBL" id="MDA5194402.1"/>
    </source>
</evidence>
<reference evidence="2" key="2">
    <citation type="journal article" date="2023" name="Syst. Appl. Microbiol.">
        <title>Govania unica gen. nov., sp. nov., a rare biosphere bacterium that represents a novel family in the class Alphaproteobacteria.</title>
        <authorList>
            <person name="Vandamme P."/>
            <person name="Peeters C."/>
            <person name="Hettiarachchi A."/>
            <person name="Cnockaert M."/>
            <person name="Carlier A."/>
        </authorList>
    </citation>
    <scope>NUCLEOTIDE SEQUENCE</scope>
    <source>
        <strain evidence="2">LMG 31809</strain>
    </source>
</reference>
<dbReference type="PANTHER" id="PTHR43319">
    <property type="entry name" value="BETA-LACTAMASE-RELATED"/>
    <property type="match status" value="1"/>
</dbReference>
<sequence length="384" mass="40860">MTTEAPILIHGTCDPAFAGLRETLRDNFATRGEVGAAVAVYHHGRLVADLWGGIADPQSATPWDRDSIVCMMSVGKGMAALCLYRLIDRGAVDLDAPVACYWPDFAQNGKDGITIRMLLGGKAGLVYADAAPAGSAFNWDVMCQALAVQKPEWEPGTQGAYHSMTAGILFGEIIRRVDGRTVDVFFQEEIAGPLGVDFQFGLDDTDIERVATIIPNPQSVTLNAINDSTSKLGRAWRIMPSKADFFNTDSFRRGVFPSANGHGNARAVARVFAALGNGGSLDGYHLLSPALIDILRSLSWEGDCGLLDRRFRYGHGFFLSNELAPFGSNPRAFGHPGVGGAIGFSDPEAGLAFSYSPNFMCSGGGAGDRCEALIAATFACIAPV</sequence>
<feature type="domain" description="Beta-lactamase-related" evidence="1">
    <location>
        <begin position="25"/>
        <end position="358"/>
    </location>
</feature>
<name>A0A9X3Z7P7_9PROT</name>
<dbReference type="EMBL" id="JANWOI010000003">
    <property type="protein sequence ID" value="MDA5194402.1"/>
    <property type="molecule type" value="Genomic_DNA"/>
</dbReference>
<dbReference type="Pfam" id="PF00144">
    <property type="entry name" value="Beta-lactamase"/>
    <property type="match status" value="1"/>
</dbReference>
<dbReference type="Proteomes" id="UP001141619">
    <property type="component" value="Unassembled WGS sequence"/>
</dbReference>
<organism evidence="2 3">
    <name type="scientific">Govanella unica</name>
    <dbReference type="NCBI Taxonomy" id="2975056"/>
    <lineage>
        <taxon>Bacteria</taxon>
        <taxon>Pseudomonadati</taxon>
        <taxon>Pseudomonadota</taxon>
        <taxon>Alphaproteobacteria</taxon>
        <taxon>Emcibacterales</taxon>
        <taxon>Govanellaceae</taxon>
        <taxon>Govanella</taxon>
    </lineage>
</organism>
<dbReference type="RefSeq" id="WP_274944105.1">
    <property type="nucleotide sequence ID" value="NZ_JANWOI010000003.1"/>
</dbReference>
<dbReference type="Gene3D" id="3.40.710.10">
    <property type="entry name" value="DD-peptidase/beta-lactamase superfamily"/>
    <property type="match status" value="1"/>
</dbReference>